<dbReference type="EMBL" id="WFLN01000004">
    <property type="protein sequence ID" value="KAB8033395.1"/>
    <property type="molecule type" value="Genomic_DNA"/>
</dbReference>
<evidence type="ECO:0000313" key="3">
    <source>
        <dbReference type="EMBL" id="KAB8033395.1"/>
    </source>
</evidence>
<dbReference type="RefSeq" id="WP_152211481.1">
    <property type="nucleotide sequence ID" value="NZ_WFLN01000004.1"/>
</dbReference>
<name>A0A833JFM8_9BACT</name>
<protein>
    <submittedName>
        <fullName evidence="3">Transporter substrate-binding domain-containing protein</fullName>
    </submittedName>
</protein>
<dbReference type="InterPro" id="IPR001638">
    <property type="entry name" value="Solute-binding_3/MltF_N"/>
</dbReference>
<feature type="domain" description="Solute-binding protein family 3/N-terminal" evidence="2">
    <location>
        <begin position="42"/>
        <end position="256"/>
    </location>
</feature>
<dbReference type="Proteomes" id="UP000442694">
    <property type="component" value="Unassembled WGS sequence"/>
</dbReference>
<gene>
    <name evidence="3" type="ORF">GCL57_01460</name>
</gene>
<dbReference type="PANTHER" id="PTHR35936">
    <property type="entry name" value="MEMBRANE-BOUND LYTIC MUREIN TRANSGLYCOSYLASE F"/>
    <property type="match status" value="1"/>
</dbReference>
<proteinExistence type="predicted"/>
<sequence>MKLISQYVLLLTILPQLSVLGQDLPKCFKKFTLSYLESNHFYNSKKDKGIDKDIISEISKRSHCQFVTVHMTRARMWKSIESGELDFSTGAIITPEREKFGYFSLYYKSKNLTLLRKEIKKSLMSDFLEDTKLRFGVVRSFKHGSNTLDNVFLKNLQKEGRVLEFVDQEKLYLNLYHNKVQGIFLESFKFRDLFEKYKDIKDKLNIVDWIPKEEPFLNGIIMSKKSIPQIEAVKWQKIIAEIVSDGTLEKIFRKYLPIEDIKKISL</sequence>
<accession>A0A833JFM8</accession>
<keyword evidence="4" id="KW-1185">Reference proteome</keyword>
<dbReference type="PANTHER" id="PTHR35936:SF37">
    <property type="entry name" value="AMINO ACID ABC TRANSPORTER SUBSTRATE-BINDING PROTEIN"/>
    <property type="match status" value="1"/>
</dbReference>
<reference evidence="3 4" key="1">
    <citation type="submission" date="2019-10" db="EMBL/GenBank/DDBJ databases">
        <title>New genus of Silvanigrellaceae.</title>
        <authorList>
            <person name="Pitt A."/>
            <person name="Hahn M.W."/>
        </authorList>
    </citation>
    <scope>NUCLEOTIDE SEQUENCE [LARGE SCALE GENOMIC DNA]</scope>
    <source>
        <strain evidence="3 4">33A1-SZDP</strain>
    </source>
</reference>
<dbReference type="AlphaFoldDB" id="A0A833JFM8"/>
<organism evidence="3 4">
    <name type="scientific">Fluviispira multicolorata</name>
    <dbReference type="NCBI Taxonomy" id="2654512"/>
    <lineage>
        <taxon>Bacteria</taxon>
        <taxon>Pseudomonadati</taxon>
        <taxon>Bdellovibrionota</taxon>
        <taxon>Oligoflexia</taxon>
        <taxon>Silvanigrellales</taxon>
        <taxon>Silvanigrellaceae</taxon>
        <taxon>Fluviispira</taxon>
    </lineage>
</organism>
<comment type="caution">
    <text evidence="3">The sequence shown here is derived from an EMBL/GenBank/DDBJ whole genome shotgun (WGS) entry which is preliminary data.</text>
</comment>
<evidence type="ECO:0000256" key="1">
    <source>
        <dbReference type="ARBA" id="ARBA00022729"/>
    </source>
</evidence>
<dbReference type="Pfam" id="PF00497">
    <property type="entry name" value="SBP_bac_3"/>
    <property type="match status" value="1"/>
</dbReference>
<dbReference type="SUPFAM" id="SSF53850">
    <property type="entry name" value="Periplasmic binding protein-like II"/>
    <property type="match status" value="1"/>
</dbReference>
<evidence type="ECO:0000259" key="2">
    <source>
        <dbReference type="Pfam" id="PF00497"/>
    </source>
</evidence>
<dbReference type="Gene3D" id="3.40.190.10">
    <property type="entry name" value="Periplasmic binding protein-like II"/>
    <property type="match status" value="2"/>
</dbReference>
<evidence type="ECO:0000313" key="4">
    <source>
        <dbReference type="Proteomes" id="UP000442694"/>
    </source>
</evidence>
<keyword evidence="1" id="KW-0732">Signal</keyword>